<evidence type="ECO:0000313" key="4">
    <source>
        <dbReference type="EMBL" id="SSZ38960.1"/>
    </source>
</evidence>
<reference evidence="4 5" key="1">
    <citation type="submission" date="2018-06" db="EMBL/GenBank/DDBJ databases">
        <authorList>
            <consortium name="Pathogen Informatics"/>
            <person name="Doyle S."/>
        </authorList>
    </citation>
    <scope>NUCLEOTIDE SEQUENCE [LARGE SCALE GENOMIC DNA]</scope>
    <source>
        <strain evidence="4 5">NCTC12860</strain>
    </source>
</reference>
<dbReference type="GO" id="GO:0032259">
    <property type="term" value="P:methylation"/>
    <property type="evidence" value="ECO:0007669"/>
    <property type="project" value="UniProtKB-KW"/>
</dbReference>
<protein>
    <submittedName>
        <fullName evidence="4">Trans-aconitate 2-methyltransferase</fullName>
    </submittedName>
</protein>
<dbReference type="InterPro" id="IPR029063">
    <property type="entry name" value="SAM-dependent_MTases_sf"/>
</dbReference>
<keyword evidence="2 4" id="KW-0808">Transferase</keyword>
<dbReference type="PANTHER" id="PTHR44942:SF4">
    <property type="entry name" value="METHYLTRANSFERASE TYPE 11 DOMAIN-CONTAINING PROTEIN"/>
    <property type="match status" value="1"/>
</dbReference>
<evidence type="ECO:0000259" key="3">
    <source>
        <dbReference type="Pfam" id="PF13649"/>
    </source>
</evidence>
<proteinExistence type="predicted"/>
<evidence type="ECO:0000256" key="1">
    <source>
        <dbReference type="ARBA" id="ARBA00022603"/>
    </source>
</evidence>
<keyword evidence="1 4" id="KW-0489">Methyltransferase</keyword>
<organism evidence="4 5">
    <name type="scientific">Bartonella grahamii</name>
    <dbReference type="NCBI Taxonomy" id="33045"/>
    <lineage>
        <taxon>Bacteria</taxon>
        <taxon>Pseudomonadati</taxon>
        <taxon>Pseudomonadota</taxon>
        <taxon>Alphaproteobacteria</taxon>
        <taxon>Hyphomicrobiales</taxon>
        <taxon>Bartonellaceae</taxon>
        <taxon>Bartonella</taxon>
    </lineage>
</organism>
<dbReference type="InterPro" id="IPR051052">
    <property type="entry name" value="Diverse_substrate_MTase"/>
</dbReference>
<dbReference type="Gene3D" id="3.40.50.150">
    <property type="entry name" value="Vaccinia Virus protein VP39"/>
    <property type="match status" value="1"/>
</dbReference>
<dbReference type="RefSeq" id="WP_015856538.1">
    <property type="nucleotide sequence ID" value="NZ_UFTD01000001.1"/>
</dbReference>
<accession>A0A336NA51</accession>
<dbReference type="EMBL" id="UFTD01000001">
    <property type="protein sequence ID" value="SSZ38960.1"/>
    <property type="molecule type" value="Genomic_DNA"/>
</dbReference>
<sequence length="270" mass="31294">MYGSNCERGENPVIESVQRQSEKFDGLANDYDRYRPRYPLTVFKTMLHSFKNKKHLSIVDVGAGTGIALEGIVKFLGNEHQYHAIDVSADMIKKGRRKFPTVQWYQGRAEDLLPQIGEVDLVIAAQAFQWMDRPKLLCSVSDQLRVNGVMAVIQNNRDFKHSEFLEAYETLLEKMSPNYSRYYRNFDFLQEMSDGFGVDPEKIFFHTHNWTMMIPSEAFIGMSRSSTQAQRAIACYGEEYLRQLVALIKKYEVQGNLELLYRSELYMYAG</sequence>
<evidence type="ECO:0000256" key="2">
    <source>
        <dbReference type="ARBA" id="ARBA00022679"/>
    </source>
</evidence>
<gene>
    <name evidence="4" type="ORF">NCTC12860_00147</name>
</gene>
<dbReference type="InterPro" id="IPR041698">
    <property type="entry name" value="Methyltransf_25"/>
</dbReference>
<dbReference type="CDD" id="cd02440">
    <property type="entry name" value="AdoMet_MTases"/>
    <property type="match status" value="1"/>
</dbReference>
<dbReference type="Pfam" id="PF13649">
    <property type="entry name" value="Methyltransf_25"/>
    <property type="match status" value="1"/>
</dbReference>
<dbReference type="PANTHER" id="PTHR44942">
    <property type="entry name" value="METHYLTRANSF_11 DOMAIN-CONTAINING PROTEIN"/>
    <property type="match status" value="1"/>
</dbReference>
<evidence type="ECO:0000313" key="5">
    <source>
        <dbReference type="Proteomes" id="UP000253846"/>
    </source>
</evidence>
<dbReference type="Proteomes" id="UP000253846">
    <property type="component" value="Unassembled WGS sequence"/>
</dbReference>
<dbReference type="SUPFAM" id="SSF53335">
    <property type="entry name" value="S-adenosyl-L-methionine-dependent methyltransferases"/>
    <property type="match status" value="1"/>
</dbReference>
<dbReference type="GO" id="GO:0008168">
    <property type="term" value="F:methyltransferase activity"/>
    <property type="evidence" value="ECO:0007669"/>
    <property type="project" value="UniProtKB-KW"/>
</dbReference>
<name>A0A336NA51_BARGR</name>
<feature type="domain" description="Methyltransferase" evidence="3">
    <location>
        <begin position="58"/>
        <end position="148"/>
    </location>
</feature>
<dbReference type="OMA" id="FREICHW"/>
<dbReference type="AlphaFoldDB" id="A0A336NA51"/>